<proteinExistence type="predicted"/>
<protein>
    <submittedName>
        <fullName evidence="2">Uncharacterized protein</fullName>
    </submittedName>
</protein>
<dbReference type="EMBL" id="BPVZ01000001">
    <property type="protein sequence ID" value="GKU86289.1"/>
    <property type="molecule type" value="Genomic_DNA"/>
</dbReference>
<reference evidence="2 3" key="1">
    <citation type="journal article" date="2021" name="Commun. Biol.">
        <title>The genome of Shorea leprosula (Dipterocarpaceae) highlights the ecological relevance of drought in aseasonal tropical rainforests.</title>
        <authorList>
            <person name="Ng K.K.S."/>
            <person name="Kobayashi M.J."/>
            <person name="Fawcett J.A."/>
            <person name="Hatakeyama M."/>
            <person name="Paape T."/>
            <person name="Ng C.H."/>
            <person name="Ang C.C."/>
            <person name="Tnah L.H."/>
            <person name="Lee C.T."/>
            <person name="Nishiyama T."/>
            <person name="Sese J."/>
            <person name="O'Brien M.J."/>
            <person name="Copetti D."/>
            <person name="Mohd Noor M.I."/>
            <person name="Ong R.C."/>
            <person name="Putra M."/>
            <person name="Sireger I.Z."/>
            <person name="Indrioko S."/>
            <person name="Kosugi Y."/>
            <person name="Izuno A."/>
            <person name="Isagi Y."/>
            <person name="Lee S.L."/>
            <person name="Shimizu K.K."/>
        </authorList>
    </citation>
    <scope>NUCLEOTIDE SEQUENCE [LARGE SCALE GENOMIC DNA]</scope>
    <source>
        <strain evidence="2">214</strain>
    </source>
</reference>
<accession>A0AAV5HM97</accession>
<comment type="caution">
    <text evidence="2">The sequence shown here is derived from an EMBL/GenBank/DDBJ whole genome shotgun (WGS) entry which is preliminary data.</text>
</comment>
<dbReference type="AlphaFoldDB" id="A0AAV5HM97"/>
<sequence length="59" mass="6865">MPQISYIHNGGLSFFLVMANLFMVFYVISVLAFAEESPFCNWISIYQDHWIRMGGFLIV</sequence>
<dbReference type="Proteomes" id="UP001054252">
    <property type="component" value="Unassembled WGS sequence"/>
</dbReference>
<keyword evidence="3" id="KW-1185">Reference proteome</keyword>
<evidence type="ECO:0000313" key="2">
    <source>
        <dbReference type="EMBL" id="GKU86289.1"/>
    </source>
</evidence>
<evidence type="ECO:0000313" key="3">
    <source>
        <dbReference type="Proteomes" id="UP001054252"/>
    </source>
</evidence>
<name>A0AAV5HM97_9ROSI</name>
<organism evidence="2 3">
    <name type="scientific">Rubroshorea leprosula</name>
    <dbReference type="NCBI Taxonomy" id="152421"/>
    <lineage>
        <taxon>Eukaryota</taxon>
        <taxon>Viridiplantae</taxon>
        <taxon>Streptophyta</taxon>
        <taxon>Embryophyta</taxon>
        <taxon>Tracheophyta</taxon>
        <taxon>Spermatophyta</taxon>
        <taxon>Magnoliopsida</taxon>
        <taxon>eudicotyledons</taxon>
        <taxon>Gunneridae</taxon>
        <taxon>Pentapetalae</taxon>
        <taxon>rosids</taxon>
        <taxon>malvids</taxon>
        <taxon>Malvales</taxon>
        <taxon>Dipterocarpaceae</taxon>
        <taxon>Rubroshorea</taxon>
    </lineage>
</organism>
<keyword evidence="1" id="KW-0472">Membrane</keyword>
<keyword evidence="1" id="KW-0812">Transmembrane</keyword>
<gene>
    <name evidence="2" type="ORF">SLEP1_g832</name>
</gene>
<evidence type="ECO:0000256" key="1">
    <source>
        <dbReference type="SAM" id="Phobius"/>
    </source>
</evidence>
<feature type="transmembrane region" description="Helical" evidence="1">
    <location>
        <begin position="12"/>
        <end position="34"/>
    </location>
</feature>
<keyword evidence="1" id="KW-1133">Transmembrane helix</keyword>